<protein>
    <submittedName>
        <fullName evidence="1">Uncharacterized protein</fullName>
    </submittedName>
</protein>
<evidence type="ECO:0000313" key="2">
    <source>
        <dbReference type="Proteomes" id="UP000076874"/>
    </source>
</evidence>
<keyword evidence="2" id="KW-1185">Reference proteome</keyword>
<dbReference type="EMBL" id="AZHD01000003">
    <property type="protein sequence ID" value="OAA65186.1"/>
    <property type="molecule type" value="Genomic_DNA"/>
</dbReference>
<reference evidence="1 2" key="1">
    <citation type="journal article" date="2016" name="Genome Biol. Evol.">
        <title>Divergent and convergent evolution of fungal pathogenicity.</title>
        <authorList>
            <person name="Shang Y."/>
            <person name="Xiao G."/>
            <person name="Zheng P."/>
            <person name="Cen K."/>
            <person name="Zhan S."/>
            <person name="Wang C."/>
        </authorList>
    </citation>
    <scope>NUCLEOTIDE SEQUENCE [LARGE SCALE GENOMIC DNA]</scope>
    <source>
        <strain evidence="1 2">RCEF 264</strain>
    </source>
</reference>
<evidence type="ECO:0000313" key="1">
    <source>
        <dbReference type="EMBL" id="OAA65186.1"/>
    </source>
</evidence>
<organism evidence="1 2">
    <name type="scientific">Niveomyces insectorum RCEF 264</name>
    <dbReference type="NCBI Taxonomy" id="1081102"/>
    <lineage>
        <taxon>Eukaryota</taxon>
        <taxon>Fungi</taxon>
        <taxon>Dikarya</taxon>
        <taxon>Ascomycota</taxon>
        <taxon>Pezizomycotina</taxon>
        <taxon>Sordariomycetes</taxon>
        <taxon>Hypocreomycetidae</taxon>
        <taxon>Hypocreales</taxon>
        <taxon>Cordycipitaceae</taxon>
        <taxon>Niveomyces</taxon>
    </lineage>
</organism>
<gene>
    <name evidence="1" type="ORF">SPI_01973</name>
</gene>
<sequence length="164" mass="18904">MPEPPPLRPILRTWFRMLGLTRQTPEAWHRARLREELVERRRARTAFWPHVSETADVLFCVRRAQYDGYGAVGARLPSAVFRSPSGRLATAYMLTKYTSRWAFYRVLVRLCGRPHLGREAKVVREVVNPAKDAKLAVVAARHGIDAVAFVRMGQKLRKVWPFLP</sequence>
<dbReference type="OrthoDB" id="3582307at2759"/>
<dbReference type="AlphaFoldDB" id="A0A167XNF4"/>
<dbReference type="Proteomes" id="UP000076874">
    <property type="component" value="Unassembled WGS sequence"/>
</dbReference>
<name>A0A167XNF4_9HYPO</name>
<accession>A0A167XNF4</accession>
<comment type="caution">
    <text evidence="1">The sequence shown here is derived from an EMBL/GenBank/DDBJ whole genome shotgun (WGS) entry which is preliminary data.</text>
</comment>
<proteinExistence type="predicted"/>